<dbReference type="Pfam" id="PF02671">
    <property type="entry name" value="PAH"/>
    <property type="match status" value="3"/>
</dbReference>
<reference evidence="8" key="1">
    <citation type="journal article" date="2023" name="Mol. Plant Microbe Interact.">
        <title>Elucidating the Obligate Nature and Biological Capacity of an Invasive Fungal Corn Pathogen.</title>
        <authorList>
            <person name="MacCready J.S."/>
            <person name="Roggenkamp E.M."/>
            <person name="Gdanetz K."/>
            <person name="Chilvers M.I."/>
        </authorList>
    </citation>
    <scope>NUCLEOTIDE SEQUENCE</scope>
    <source>
        <strain evidence="8">PM02</strain>
    </source>
</reference>
<dbReference type="GO" id="GO:0000122">
    <property type="term" value="P:negative regulation of transcription by RNA polymerase II"/>
    <property type="evidence" value="ECO:0007669"/>
    <property type="project" value="TreeGrafter"/>
</dbReference>
<dbReference type="EMBL" id="JAQQPM010000007">
    <property type="protein sequence ID" value="KAK2073943.1"/>
    <property type="molecule type" value="Genomic_DNA"/>
</dbReference>
<dbReference type="InterPro" id="IPR039774">
    <property type="entry name" value="Sin3-like"/>
</dbReference>
<dbReference type="InterPro" id="IPR031693">
    <property type="entry name" value="Sin3_C"/>
</dbReference>
<evidence type="ECO:0000313" key="8">
    <source>
        <dbReference type="EMBL" id="KAK2073943.1"/>
    </source>
</evidence>
<evidence type="ECO:0000256" key="3">
    <source>
        <dbReference type="ARBA" id="ARBA00022737"/>
    </source>
</evidence>
<feature type="region of interest" description="Disordered" evidence="6">
    <location>
        <begin position="159"/>
        <end position="218"/>
    </location>
</feature>
<name>A0AAD9IA38_9PEZI</name>
<feature type="compositionally biased region" description="Polar residues" evidence="6">
    <location>
        <begin position="743"/>
        <end position="753"/>
    </location>
</feature>
<keyword evidence="3" id="KW-0677">Repeat</keyword>
<dbReference type="InterPro" id="IPR013194">
    <property type="entry name" value="HDAC_interact_dom"/>
</dbReference>
<comment type="caution">
    <text evidence="8">The sequence shown here is derived from an EMBL/GenBank/DDBJ whole genome shotgun (WGS) entry which is preliminary data.</text>
</comment>
<dbReference type="InterPro" id="IPR036600">
    <property type="entry name" value="PAH_sf"/>
</dbReference>
<keyword evidence="4 5" id="KW-0539">Nucleus</keyword>
<gene>
    <name evidence="8" type="ORF">P8C59_008182</name>
</gene>
<keyword evidence="9" id="KW-1185">Reference proteome</keyword>
<dbReference type="InterPro" id="IPR003822">
    <property type="entry name" value="PAH"/>
</dbReference>
<protein>
    <recommendedName>
        <fullName evidence="7">Histone deacetylase interacting domain-containing protein</fullName>
    </recommendedName>
</protein>
<evidence type="ECO:0000256" key="5">
    <source>
        <dbReference type="PROSITE-ProRule" id="PRU00810"/>
    </source>
</evidence>
<dbReference type="PROSITE" id="PS51477">
    <property type="entry name" value="PAH"/>
    <property type="match status" value="2"/>
</dbReference>
<feature type="compositionally biased region" description="Acidic residues" evidence="6">
    <location>
        <begin position="687"/>
        <end position="701"/>
    </location>
</feature>
<feature type="compositionally biased region" description="Low complexity" evidence="6">
    <location>
        <begin position="113"/>
        <end position="124"/>
    </location>
</feature>
<dbReference type="GO" id="GO:0010628">
    <property type="term" value="P:positive regulation of gene expression"/>
    <property type="evidence" value="ECO:0007669"/>
    <property type="project" value="UniProtKB-ARBA"/>
</dbReference>
<feature type="region of interest" description="Disordered" evidence="6">
    <location>
        <begin position="96"/>
        <end position="134"/>
    </location>
</feature>
<evidence type="ECO:0000256" key="1">
    <source>
        <dbReference type="ARBA" id="ARBA00004123"/>
    </source>
</evidence>
<dbReference type="GO" id="GO:0033698">
    <property type="term" value="C:Rpd3L complex"/>
    <property type="evidence" value="ECO:0007669"/>
    <property type="project" value="UniProtKB-ARBA"/>
</dbReference>
<feature type="domain" description="Histone deacetylase interacting" evidence="7">
    <location>
        <begin position="398"/>
        <end position="499"/>
    </location>
</feature>
<evidence type="ECO:0000259" key="7">
    <source>
        <dbReference type="SMART" id="SM00761"/>
    </source>
</evidence>
<accession>A0AAD9IA38</accession>
<keyword evidence="2" id="KW-0678">Repressor</keyword>
<evidence type="ECO:0000256" key="6">
    <source>
        <dbReference type="SAM" id="MobiDB-lite"/>
    </source>
</evidence>
<comment type="subcellular location">
    <subcellularLocation>
        <location evidence="1 5">Nucleus</location>
    </subcellularLocation>
</comment>
<evidence type="ECO:0000256" key="4">
    <source>
        <dbReference type="ARBA" id="ARBA00023242"/>
    </source>
</evidence>
<proteinExistence type="predicted"/>
<feature type="compositionally biased region" description="Polar residues" evidence="6">
    <location>
        <begin position="199"/>
        <end position="218"/>
    </location>
</feature>
<feature type="compositionally biased region" description="Low complexity" evidence="6">
    <location>
        <begin position="177"/>
        <end position="189"/>
    </location>
</feature>
<dbReference type="FunFam" id="1.20.1160.11:FF:000001">
    <property type="entry name" value="Paired amphipathic helix protein Sin3"/>
    <property type="match status" value="1"/>
</dbReference>
<dbReference type="SUPFAM" id="SSF47762">
    <property type="entry name" value="PAH2 domain"/>
    <property type="match status" value="3"/>
</dbReference>
<evidence type="ECO:0000313" key="9">
    <source>
        <dbReference type="Proteomes" id="UP001217918"/>
    </source>
</evidence>
<dbReference type="SMART" id="SM00761">
    <property type="entry name" value="HDAC_interact"/>
    <property type="match status" value="1"/>
</dbReference>
<dbReference type="Proteomes" id="UP001217918">
    <property type="component" value="Unassembled WGS sequence"/>
</dbReference>
<dbReference type="PANTHER" id="PTHR12346:SF0">
    <property type="entry name" value="SIN3A, ISOFORM G"/>
    <property type="match status" value="1"/>
</dbReference>
<dbReference type="Pfam" id="PF16879">
    <property type="entry name" value="Sin3a_C"/>
    <property type="match status" value="1"/>
</dbReference>
<feature type="compositionally biased region" description="Acidic residues" evidence="6">
    <location>
        <begin position="754"/>
        <end position="763"/>
    </location>
</feature>
<evidence type="ECO:0000256" key="2">
    <source>
        <dbReference type="ARBA" id="ARBA00022491"/>
    </source>
</evidence>
<sequence>MSQGQQPILNDALSYLDQVKVQFHEQPDVYNKFLDIMKDFKSQTIDTPGVISRVSELFAGHPNLIQGFNTFLPPGYRIECGLENNPNSIRVTTPSGSTIHSIGGSRAAPVEATQPTTSGPGQQQYAGQRPGAWAPVQHSVESPEANFSLPAPTGVTGFPPVAQGGPFEDSSPNQARAIPATANGATPAPNHGPVPRSVLTPTPSSAQASLNGSAAQQANLEKRGPVEFNHAISYVNKIKNRFQDKPEIYKQFLEILQTYQREQKPIQDVYSQVTTLFHTAPDLLEDFKQFLPESAASTNNRIGSARVEEAMADDLIFFDRLKKHIGNRTALLEFLKLINMYTMDLISQQVLLYKASQFIGGNAELVNAFKAMFSRNAGDEETVDNRPEPPTGRVSLSNCRGFGPSYRLLPKRERLKPCSGRDELCKSVLNNEWASHPTWASEDSGFVAHRKNGYEEGLHRIEEERHDYDFFIEANQKCIQLLEPISQQMLAMTNPADRAAFKLPVGLGGQSTSIYRRVLKKMYGPEKGAEVANEMFKNPFSVVPIVMARLKQKDEEWRFTQREWEKVWQAQTEAMHLKSLDHMGIQVKSNDKRNFAAKHLVDVIKTKHEEQRRVRVARGKTPRHQFQYFFQDQDLLLDLLRLMILYAMVGGQHNNLERRRILDFFETFIPQFFDLPEDKVRERVEDIDQDSGGEEDEEDPTPVELLNGRIRRNGRKSDLLRGVLDPGRNGSRSRPNKEDSAGSKETTPDVTSANEEDMPDVPDDAPVPEVSNNRWLPTIPGPIIVDRNRGRQEELVDVDGDLKADASFPRSWYNFYCNQNIYVFFTIFQTLYKRLHGVKESKTSASEELRKQKAQKPAKILGFIHQDALYFEDEDPETFWPKTLELIEDYINGEIDEARYQDVLRHYFLAKGWTLYTIQDLLKTLCRIGLACNNPDTKGEKTKELVKAYLESRQQEETSFQDEISARKFAEKCIKDGEMFVICWSPARKEATIRWLPKEETTFYMDEMERIQQWQYYISSYMRIDPTEGVERGDLRKCILQRNLPSDASDASEDGHLAKPLLTYEGLVCRICLNTSKMVFEKGTSDSFIFNASGTDPAKEEQRVVQADLRAQRVMERLVMNNTWMKDLPQDEVQRVKEGFQQFQEQGPKALDALAAAAAAAAATV</sequence>
<dbReference type="AlphaFoldDB" id="A0AAD9IA38"/>
<dbReference type="Gene3D" id="1.20.1160.11">
    <property type="entry name" value="Paired amphipathic helix"/>
    <property type="match status" value="3"/>
</dbReference>
<feature type="region of interest" description="Disordered" evidence="6">
    <location>
        <begin position="685"/>
        <end position="774"/>
    </location>
</feature>
<dbReference type="PANTHER" id="PTHR12346">
    <property type="entry name" value="SIN3B-RELATED"/>
    <property type="match status" value="1"/>
</dbReference>
<dbReference type="Pfam" id="PF08295">
    <property type="entry name" value="Sin3_corepress"/>
    <property type="match status" value="1"/>
</dbReference>
<dbReference type="FunFam" id="1.20.1160.11:FF:000003">
    <property type="entry name" value="Paired amphipathic helix SIN3-like protein"/>
    <property type="match status" value="1"/>
</dbReference>
<organism evidence="8 9">
    <name type="scientific">Phyllachora maydis</name>
    <dbReference type="NCBI Taxonomy" id="1825666"/>
    <lineage>
        <taxon>Eukaryota</taxon>
        <taxon>Fungi</taxon>
        <taxon>Dikarya</taxon>
        <taxon>Ascomycota</taxon>
        <taxon>Pezizomycotina</taxon>
        <taxon>Sordariomycetes</taxon>
        <taxon>Sordariomycetidae</taxon>
        <taxon>Phyllachorales</taxon>
        <taxon>Phyllachoraceae</taxon>
        <taxon>Phyllachora</taxon>
    </lineage>
</organism>
<dbReference type="GO" id="GO:0003714">
    <property type="term" value="F:transcription corepressor activity"/>
    <property type="evidence" value="ECO:0007669"/>
    <property type="project" value="InterPro"/>
</dbReference>